<accession>A0A1W6LK25</accession>
<reference evidence="2" key="2">
    <citation type="journal article" date="2018" name="Environ. Microbiol.">
        <title>Genome biology of a novel lineage of planctomycetes widespread in anoxic aquatic environments.</title>
        <authorList>
            <person name="Spring S."/>
            <person name="Bunk B."/>
            <person name="Sproer C."/>
            <person name="Rohde M."/>
            <person name="Klenk H.P."/>
        </authorList>
    </citation>
    <scope>NUCLEOTIDE SEQUENCE</scope>
    <source>
        <strain evidence="2">ST-PulAB-D4</strain>
    </source>
</reference>
<dbReference type="EMBL" id="CP021023">
    <property type="protein sequence ID" value="ARN57310.1"/>
    <property type="molecule type" value="Genomic_DNA"/>
</dbReference>
<evidence type="ECO:0000313" key="2">
    <source>
        <dbReference type="EMBL" id="ARN56150.1"/>
    </source>
</evidence>
<dbReference type="KEGG" id="pbp:STSP1_00521"/>
<evidence type="ECO:0000256" key="1">
    <source>
        <dbReference type="SAM" id="MobiDB-lite"/>
    </source>
</evidence>
<feature type="compositionally biased region" description="Polar residues" evidence="1">
    <location>
        <begin position="48"/>
        <end position="59"/>
    </location>
</feature>
<reference evidence="4" key="1">
    <citation type="submission" date="2017-04" db="EMBL/GenBank/DDBJ databases">
        <title>Comparative genomics and description of representatives of a novel lineage of planctomycetes thriving in anoxic sediments.</title>
        <authorList>
            <person name="Spring S."/>
            <person name="Bunk B."/>
            <person name="Sproer C."/>
        </authorList>
    </citation>
    <scope>NUCLEOTIDE SEQUENCE [LARGE SCALE GENOMIC DNA]</scope>
    <source>
        <strain evidence="4">ST-PulAB-D4</strain>
    </source>
</reference>
<evidence type="ECO:0000313" key="4">
    <source>
        <dbReference type="Proteomes" id="UP000193334"/>
    </source>
</evidence>
<organism evidence="2 4">
    <name type="scientific">Sedimentisphaera salicampi</name>
    <dbReference type="NCBI Taxonomy" id="1941349"/>
    <lineage>
        <taxon>Bacteria</taxon>
        <taxon>Pseudomonadati</taxon>
        <taxon>Planctomycetota</taxon>
        <taxon>Phycisphaerae</taxon>
        <taxon>Sedimentisphaerales</taxon>
        <taxon>Sedimentisphaeraceae</taxon>
        <taxon>Sedimentisphaera</taxon>
    </lineage>
</organism>
<name>A0A1W6LK25_9BACT</name>
<gene>
    <name evidence="2" type="ORF">STSP1_00521</name>
    <name evidence="3" type="ORF">STSP1_01713</name>
</gene>
<protein>
    <submittedName>
        <fullName evidence="2">Uncharacterized protein</fullName>
    </submittedName>
</protein>
<dbReference type="Proteomes" id="UP000193334">
    <property type="component" value="Chromosome"/>
</dbReference>
<keyword evidence="4" id="KW-1185">Reference proteome</keyword>
<feature type="region of interest" description="Disordered" evidence="1">
    <location>
        <begin position="45"/>
        <end position="72"/>
    </location>
</feature>
<dbReference type="KEGG" id="pbp:STSP1_01713"/>
<proteinExistence type="predicted"/>
<dbReference type="EMBL" id="CP021023">
    <property type="protein sequence ID" value="ARN56150.1"/>
    <property type="molecule type" value="Genomic_DNA"/>
</dbReference>
<sequence>MKLPSIYSGLFFRTNRSFVLFSAALICLLPFAAVFDKSVSNLRAAESNPGSEASPQGGQPSEKPAGPTLKMSYSNKPIDNPIASFMYFVPLISPTPVDNISSAGNEQQVDIISREIKKNSNSFHVTSGFEISGSGFHMNTFEPSEMIAENSDGLKKGKNLEKILDYIKLEGNGFGTIEAKGRITGTGPAVTEVNLRFNNRGKKSPVTIGLYDVVPEGGKYKYQNRKNEIVARVNTLSFEKTDKTPKMGITIASVSEKNKSAGLFGWIKGAIANLFIKPLKITKLGNNTMLDFGETLLHKEPAFTFPKAENIMERKEIDASKQ</sequence>
<evidence type="ECO:0000313" key="3">
    <source>
        <dbReference type="EMBL" id="ARN57310.1"/>
    </source>
</evidence>
<dbReference type="AlphaFoldDB" id="A0A1W6LK25"/>